<dbReference type="EMBL" id="JAFIQS010000012">
    <property type="protein sequence ID" value="KAG5164457.1"/>
    <property type="molecule type" value="Genomic_DNA"/>
</dbReference>
<reference evidence="1" key="1">
    <citation type="submission" date="2021-02" db="EMBL/GenBank/DDBJ databases">
        <title>Psilocybe cubensis genome.</title>
        <authorList>
            <person name="Mckernan K.J."/>
            <person name="Crawford S."/>
            <person name="Trippe A."/>
            <person name="Kane L.T."/>
            <person name="Mclaughlin S."/>
        </authorList>
    </citation>
    <scope>NUCLEOTIDE SEQUENCE [LARGE SCALE GENOMIC DNA]</scope>
    <source>
        <strain evidence="1">MGC-MH-2018</strain>
    </source>
</reference>
<gene>
    <name evidence="1" type="ORF">JR316_010963</name>
</gene>
<name>A0A8H7XPL1_PSICU</name>
<dbReference type="OrthoDB" id="3466517at2759"/>
<dbReference type="AlphaFoldDB" id="A0A8H7XPL1"/>
<comment type="caution">
    <text evidence="1">The sequence shown here is derived from an EMBL/GenBank/DDBJ whole genome shotgun (WGS) entry which is preliminary data.</text>
</comment>
<sequence length="339" mass="38297">MSTLTLANGITYHYTDSGQPIESQYKTLILIHGHSFNSGIFRKLLPLAPSQALRLICIDRREYNGSTPFTSEELRIIKNGNDEERASFLAEQGLLIALFIDGLIQNLALPIHCGGAISGWSLGNLYSLAMINAIDHPKLPQDVRERLKVFLWTYIIWEIPSYILGIESPPGSYVPLWDYDLPEEDRGPVFGTYISSFFDHGTDVLAGHNIPLLNHRNPTPGTSTIEKMTQEEILSSTNFLVGPKCDTIVLEPPYYGTHRTNLRKALLDDISSVDKWGMDVWHIYGDSCSWNVVLSPWILEEQCLKANKKVHFRTIADANHFLMWEDPERAIAVLKECLV</sequence>
<dbReference type="SUPFAM" id="SSF53474">
    <property type="entry name" value="alpha/beta-Hydrolases"/>
    <property type="match status" value="1"/>
</dbReference>
<organism evidence="1">
    <name type="scientific">Psilocybe cubensis</name>
    <name type="common">Psychedelic mushroom</name>
    <name type="synonym">Stropharia cubensis</name>
    <dbReference type="NCBI Taxonomy" id="181762"/>
    <lineage>
        <taxon>Eukaryota</taxon>
        <taxon>Fungi</taxon>
        <taxon>Dikarya</taxon>
        <taxon>Basidiomycota</taxon>
        <taxon>Agaricomycotina</taxon>
        <taxon>Agaricomycetes</taxon>
        <taxon>Agaricomycetidae</taxon>
        <taxon>Agaricales</taxon>
        <taxon>Agaricineae</taxon>
        <taxon>Strophariaceae</taxon>
        <taxon>Psilocybe</taxon>
    </lineage>
</organism>
<dbReference type="InterPro" id="IPR029058">
    <property type="entry name" value="AB_hydrolase_fold"/>
</dbReference>
<protein>
    <recommendedName>
        <fullName evidence="2">AB hydrolase-1 domain-containing protein</fullName>
    </recommendedName>
</protein>
<evidence type="ECO:0008006" key="2">
    <source>
        <dbReference type="Google" id="ProtNLM"/>
    </source>
</evidence>
<evidence type="ECO:0000313" key="1">
    <source>
        <dbReference type="EMBL" id="KAG5164457.1"/>
    </source>
</evidence>
<proteinExistence type="predicted"/>
<accession>A0A8H7XPL1</accession>
<dbReference type="Gene3D" id="3.40.50.1820">
    <property type="entry name" value="alpha/beta hydrolase"/>
    <property type="match status" value="1"/>
</dbReference>